<reference evidence="1 2" key="1">
    <citation type="submission" date="2021-06" db="EMBL/GenBank/DDBJ databases">
        <title>Caerostris extrusa draft genome.</title>
        <authorList>
            <person name="Kono N."/>
            <person name="Arakawa K."/>
        </authorList>
    </citation>
    <scope>NUCLEOTIDE SEQUENCE [LARGE SCALE GENOMIC DNA]</scope>
</reference>
<name>A0AAV4P332_CAEEX</name>
<organism evidence="1 2">
    <name type="scientific">Caerostris extrusa</name>
    <name type="common">Bark spider</name>
    <name type="synonym">Caerostris bankana</name>
    <dbReference type="NCBI Taxonomy" id="172846"/>
    <lineage>
        <taxon>Eukaryota</taxon>
        <taxon>Metazoa</taxon>
        <taxon>Ecdysozoa</taxon>
        <taxon>Arthropoda</taxon>
        <taxon>Chelicerata</taxon>
        <taxon>Arachnida</taxon>
        <taxon>Araneae</taxon>
        <taxon>Araneomorphae</taxon>
        <taxon>Entelegynae</taxon>
        <taxon>Araneoidea</taxon>
        <taxon>Araneidae</taxon>
        <taxon>Caerostris</taxon>
    </lineage>
</organism>
<keyword evidence="2" id="KW-1185">Reference proteome</keyword>
<dbReference type="EMBL" id="BPLR01021583">
    <property type="protein sequence ID" value="GIX91449.1"/>
    <property type="molecule type" value="Genomic_DNA"/>
</dbReference>
<dbReference type="Proteomes" id="UP001054945">
    <property type="component" value="Unassembled WGS sequence"/>
</dbReference>
<gene>
    <name evidence="1" type="ORF">CEXT_498331</name>
</gene>
<protein>
    <recommendedName>
        <fullName evidence="3">Secreted protein</fullName>
    </recommendedName>
</protein>
<evidence type="ECO:0000313" key="2">
    <source>
        <dbReference type="Proteomes" id="UP001054945"/>
    </source>
</evidence>
<evidence type="ECO:0000313" key="1">
    <source>
        <dbReference type="EMBL" id="GIX91449.1"/>
    </source>
</evidence>
<accession>A0AAV4P332</accession>
<evidence type="ECO:0008006" key="3">
    <source>
        <dbReference type="Google" id="ProtNLM"/>
    </source>
</evidence>
<proteinExistence type="predicted"/>
<dbReference type="AlphaFoldDB" id="A0AAV4P332"/>
<comment type="caution">
    <text evidence="1">The sequence shown here is derived from an EMBL/GenBank/DDBJ whole genome shotgun (WGS) entry which is preliminary data.</text>
</comment>
<sequence length="102" mass="11487">MLHRARLWSLLDCAAMGTNPANLCKKMFLIKMSITRSVPHRICAYKRCEARTLHFAAHKPDVYPVVSSSYYQPAAMTASVCEIKYFCDISENFPLPLSTGIS</sequence>